<evidence type="ECO:0000313" key="1">
    <source>
        <dbReference type="EMBL" id="RKF06691.1"/>
    </source>
</evidence>
<gene>
    <name evidence="1" type="ORF">DEM25_010610</name>
</gene>
<dbReference type="Proteomes" id="UP000246132">
    <property type="component" value="Unassembled WGS sequence"/>
</dbReference>
<dbReference type="EMBL" id="QFWV02000006">
    <property type="protein sequence ID" value="RKF06691.1"/>
    <property type="molecule type" value="Genomic_DNA"/>
</dbReference>
<dbReference type="Pfam" id="PF09550">
    <property type="entry name" value="Phage_TAC_6"/>
    <property type="match status" value="1"/>
</dbReference>
<dbReference type="InterPro" id="IPR011739">
    <property type="entry name" value="GTA_rcc01693"/>
</dbReference>
<comment type="caution">
    <text evidence="1">The sequence shown here is derived from an EMBL/GenBank/DDBJ whole genome shotgun (WGS) entry which is preliminary data.</text>
</comment>
<evidence type="ECO:0000313" key="2">
    <source>
        <dbReference type="Proteomes" id="UP000246132"/>
    </source>
</evidence>
<dbReference type="NCBIfam" id="TIGR02216">
    <property type="entry name" value="phage_TIGR02216"/>
    <property type="match status" value="1"/>
</dbReference>
<keyword evidence="2" id="KW-1185">Reference proteome</keyword>
<dbReference type="OrthoDB" id="7582980at2"/>
<dbReference type="RefSeq" id="WP_109767294.1">
    <property type="nucleotide sequence ID" value="NZ_CP159474.1"/>
</dbReference>
<dbReference type="AlphaFoldDB" id="A0A3A8ALT2"/>
<protein>
    <submittedName>
        <fullName evidence="1">Phage tail assembly chaperone</fullName>
    </submittedName>
</protein>
<name>A0A3A8ALT2_9HYPH</name>
<reference evidence="1 2" key="1">
    <citation type="journal article" date="2018" name="Int. J. Syst. Bacteriol.">
        <title>Oceaniradius stylonemae gen. nov., sp. nov., isolated from a red alga, Stylonema cornu-cervi.</title>
        <authorList>
            <person name="Jeong S."/>
        </authorList>
    </citation>
    <scope>NUCLEOTIDE SEQUENCE [LARGE SCALE GENOMIC DNA]</scope>
    <source>
        <strain evidence="1 2">StC1</strain>
    </source>
</reference>
<dbReference type="InterPro" id="IPR019056">
    <property type="entry name" value="Phage_TAC_6"/>
</dbReference>
<organism evidence="1 2">
    <name type="scientific">Oceaniradius stylonematis</name>
    <dbReference type="NCBI Taxonomy" id="2184161"/>
    <lineage>
        <taxon>Bacteria</taxon>
        <taxon>Pseudomonadati</taxon>
        <taxon>Pseudomonadota</taxon>
        <taxon>Alphaproteobacteria</taxon>
        <taxon>Hyphomicrobiales</taxon>
        <taxon>Ahrensiaceae</taxon>
        <taxon>Oceaniradius</taxon>
    </lineage>
</organism>
<proteinExistence type="predicted"/>
<sequence length="74" mass="7946">MRRAFPWNDAIVFGLGIMRLAPQAFWAMTPRELAAAMSVAHGAGTLAPSRRTLEDLLSAFPDSGTSELGPNHHG</sequence>
<accession>A0A3A8ALT2</accession>